<evidence type="ECO:0000259" key="8">
    <source>
        <dbReference type="PROSITE" id="PS50968"/>
    </source>
</evidence>
<keyword evidence="9" id="KW-0670">Pyruvate</keyword>
<evidence type="ECO:0000313" key="9">
    <source>
        <dbReference type="EMBL" id="GGB88923.1"/>
    </source>
</evidence>
<protein>
    <recommendedName>
        <fullName evidence="7">Dihydrolipoamide acetyltransferase component of pyruvate dehydrogenase complex</fullName>
        <ecNumber evidence="7">2.3.1.-</ecNumber>
    </recommendedName>
</protein>
<name>A0ABQ1K9P9_9GAMM</name>
<dbReference type="Pfam" id="PF00364">
    <property type="entry name" value="Biotin_lipoyl"/>
    <property type="match status" value="1"/>
</dbReference>
<reference evidence="10" key="1">
    <citation type="journal article" date="2019" name="Int. J. Syst. Evol. Microbiol.">
        <title>The Global Catalogue of Microorganisms (GCM) 10K type strain sequencing project: providing services to taxonomists for standard genome sequencing and annotation.</title>
        <authorList>
            <consortium name="The Broad Institute Genomics Platform"/>
            <consortium name="The Broad Institute Genome Sequencing Center for Infectious Disease"/>
            <person name="Wu L."/>
            <person name="Ma J."/>
        </authorList>
    </citation>
    <scope>NUCLEOTIDE SEQUENCE [LARGE SCALE GENOMIC DNA]</scope>
    <source>
        <strain evidence="10">CGMCC 1.15341</strain>
    </source>
</reference>
<dbReference type="SUPFAM" id="SSF51230">
    <property type="entry name" value="Single hybrid motif"/>
    <property type="match status" value="1"/>
</dbReference>
<dbReference type="InterPro" id="IPR001078">
    <property type="entry name" value="2-oxoacid_DH_actylTfrase"/>
</dbReference>
<dbReference type="PANTHER" id="PTHR43178:SF12">
    <property type="entry name" value="DIHYDROLIPOAMIDE ACETYLTRANSFERASE COMPONENT OF PYRUVATE DEHYDROGENASE COMPLEX"/>
    <property type="match status" value="1"/>
</dbReference>
<dbReference type="Gene3D" id="2.40.50.100">
    <property type="match status" value="1"/>
</dbReference>
<dbReference type="Proteomes" id="UP000629025">
    <property type="component" value="Unassembled WGS sequence"/>
</dbReference>
<dbReference type="PROSITE" id="PS00189">
    <property type="entry name" value="LIPOYL"/>
    <property type="match status" value="1"/>
</dbReference>
<evidence type="ECO:0000256" key="6">
    <source>
        <dbReference type="ARBA" id="ARBA00023315"/>
    </source>
</evidence>
<evidence type="ECO:0000313" key="10">
    <source>
        <dbReference type="Proteomes" id="UP000629025"/>
    </source>
</evidence>
<evidence type="ECO:0000256" key="2">
    <source>
        <dbReference type="ARBA" id="ARBA00007317"/>
    </source>
</evidence>
<evidence type="ECO:0000256" key="1">
    <source>
        <dbReference type="ARBA" id="ARBA00001938"/>
    </source>
</evidence>
<comment type="caution">
    <text evidence="9">The sequence shown here is derived from an EMBL/GenBank/DDBJ whole genome shotgun (WGS) entry which is preliminary data.</text>
</comment>
<dbReference type="Gene3D" id="4.10.320.10">
    <property type="entry name" value="E3-binding domain"/>
    <property type="match status" value="1"/>
</dbReference>
<evidence type="ECO:0000256" key="4">
    <source>
        <dbReference type="ARBA" id="ARBA00022679"/>
    </source>
</evidence>
<organism evidence="9 10">
    <name type="scientific">Marinobacterium zhoushanense</name>
    <dbReference type="NCBI Taxonomy" id="1679163"/>
    <lineage>
        <taxon>Bacteria</taxon>
        <taxon>Pseudomonadati</taxon>
        <taxon>Pseudomonadota</taxon>
        <taxon>Gammaproteobacteria</taxon>
        <taxon>Oceanospirillales</taxon>
        <taxon>Oceanospirillaceae</taxon>
        <taxon>Marinobacterium</taxon>
    </lineage>
</organism>
<keyword evidence="10" id="KW-1185">Reference proteome</keyword>
<dbReference type="RefSeq" id="WP_188746589.1">
    <property type="nucleotide sequence ID" value="NZ_BMIJ01000002.1"/>
</dbReference>
<dbReference type="PROSITE" id="PS50968">
    <property type="entry name" value="BIOTINYL_LIPOYL"/>
    <property type="match status" value="1"/>
</dbReference>
<dbReference type="InterPro" id="IPR023213">
    <property type="entry name" value="CAT-like_dom_sf"/>
</dbReference>
<dbReference type="SUPFAM" id="SSF52777">
    <property type="entry name" value="CoA-dependent acyltransferases"/>
    <property type="match status" value="1"/>
</dbReference>
<comment type="cofactor">
    <cofactor evidence="1 7">
        <name>(R)-lipoate</name>
        <dbReference type="ChEBI" id="CHEBI:83088"/>
    </cofactor>
</comment>
<sequence>MRYFKLPDLGEGLPEAEILEWHVNEGDQVKVDQILLSVETAKAIIEVPSPQDGTIEHLFGAPGDTIHTGEPLLEFAGEKELDSGTVVGELKQQTTAVSAAGEQFFIGASPSSRQYRDRHISPAARALAQRLDIDVNTVPHRDGRVTAQEVEAAADRVQRLGPFEPLRGVRKQMARTLASAWEQVVAVTIHDDADIEHWPAGTDITLKLIDALAYACQHEPSLNAWFDGERLAIRQHPQLDLGVAVDTEQGLFVPVLRNVSGRSSEDLRAGLNRLREDVRRRSIPPSEMLGATLTLSNFGMFGGRYATPTVVPPQVAILGAGKIVTEAVVSEGVIEPRRRLPLSLTFDHRAATGAEAAHFMQLVVTRLQDSSVSSPAT</sequence>
<comment type="subunit">
    <text evidence="3">Forms a 24-polypeptide structural core with octahedral symmetry.</text>
</comment>
<keyword evidence="5 7" id="KW-0450">Lipoyl</keyword>
<evidence type="ECO:0000256" key="5">
    <source>
        <dbReference type="ARBA" id="ARBA00022823"/>
    </source>
</evidence>
<gene>
    <name evidence="9" type="ORF">GCM10011352_13670</name>
</gene>
<dbReference type="EC" id="2.3.1.-" evidence="7"/>
<dbReference type="InterPro" id="IPR000089">
    <property type="entry name" value="Biotin_lipoyl"/>
</dbReference>
<proteinExistence type="inferred from homology"/>
<dbReference type="PANTHER" id="PTHR43178">
    <property type="entry name" value="DIHYDROLIPOAMIDE ACETYLTRANSFERASE COMPONENT OF PYRUVATE DEHYDROGENASE COMPLEX"/>
    <property type="match status" value="1"/>
</dbReference>
<keyword evidence="6 7" id="KW-0012">Acyltransferase</keyword>
<keyword evidence="4 7" id="KW-0808">Transferase</keyword>
<feature type="domain" description="Lipoyl-binding" evidence="8">
    <location>
        <begin position="1"/>
        <end position="76"/>
    </location>
</feature>
<dbReference type="CDD" id="cd06849">
    <property type="entry name" value="lipoyl_domain"/>
    <property type="match status" value="1"/>
</dbReference>
<evidence type="ECO:0000256" key="7">
    <source>
        <dbReference type="RuleBase" id="RU003423"/>
    </source>
</evidence>
<dbReference type="Pfam" id="PF00198">
    <property type="entry name" value="2-oxoacid_dh"/>
    <property type="match status" value="1"/>
</dbReference>
<comment type="similarity">
    <text evidence="2 7">Belongs to the 2-oxoacid dehydrogenase family.</text>
</comment>
<accession>A0ABQ1K9P9</accession>
<dbReference type="InterPro" id="IPR003016">
    <property type="entry name" value="2-oxoA_DH_lipoyl-BS"/>
</dbReference>
<dbReference type="EMBL" id="BMIJ01000002">
    <property type="protein sequence ID" value="GGB88923.1"/>
    <property type="molecule type" value="Genomic_DNA"/>
</dbReference>
<dbReference type="InterPro" id="IPR011053">
    <property type="entry name" value="Single_hybrid_motif"/>
</dbReference>
<dbReference type="Gene3D" id="3.30.559.10">
    <property type="entry name" value="Chloramphenicol acetyltransferase-like domain"/>
    <property type="match status" value="1"/>
</dbReference>
<dbReference type="InterPro" id="IPR050743">
    <property type="entry name" value="2-oxoacid_DH_E2_comp"/>
</dbReference>
<dbReference type="InterPro" id="IPR036625">
    <property type="entry name" value="E3-bd_dom_sf"/>
</dbReference>
<evidence type="ECO:0000256" key="3">
    <source>
        <dbReference type="ARBA" id="ARBA00011484"/>
    </source>
</evidence>